<keyword evidence="2" id="KW-1185">Reference proteome</keyword>
<dbReference type="EMBL" id="CP096983">
    <property type="protein sequence ID" value="URZ13492.1"/>
    <property type="molecule type" value="Genomic_DNA"/>
</dbReference>
<evidence type="ECO:0000313" key="2">
    <source>
        <dbReference type="Proteomes" id="UP000190951"/>
    </source>
</evidence>
<dbReference type="Proteomes" id="UP000190951">
    <property type="component" value="Chromosome"/>
</dbReference>
<evidence type="ECO:0000313" key="1">
    <source>
        <dbReference type="EMBL" id="URZ13492.1"/>
    </source>
</evidence>
<reference evidence="1 2" key="1">
    <citation type="submission" date="2022-04" db="EMBL/GenBank/DDBJ databases">
        <title>Genome sequence of C. roseum typestrain.</title>
        <authorList>
            <person name="Poehlein A."/>
            <person name="Schoch T."/>
            <person name="Duerre P."/>
            <person name="Daniel R."/>
        </authorList>
    </citation>
    <scope>NUCLEOTIDE SEQUENCE [LARGE SCALE GENOMIC DNA]</scope>
    <source>
        <strain evidence="1 2">DSM 7320</strain>
    </source>
</reference>
<organism evidence="1 2">
    <name type="scientific">Clostridium felsineum</name>
    <dbReference type="NCBI Taxonomy" id="36839"/>
    <lineage>
        <taxon>Bacteria</taxon>
        <taxon>Bacillati</taxon>
        <taxon>Bacillota</taxon>
        <taxon>Clostridia</taxon>
        <taxon>Eubacteriales</taxon>
        <taxon>Clostridiaceae</taxon>
        <taxon>Clostridium</taxon>
    </lineage>
</organism>
<proteinExistence type="predicted"/>
<sequence length="53" mass="6397">MINCNLIVILRKIKKIVRLSLLIYVRIIYFNIVESYILVNIQSHINYKKLIIH</sequence>
<protein>
    <submittedName>
        <fullName evidence="1">Uncharacterized protein</fullName>
    </submittedName>
</protein>
<dbReference type="AlphaFoldDB" id="A0A1S8L2A7"/>
<name>A0A1S8L2A7_9CLOT</name>
<accession>A0A1S8L2A7</accession>
<gene>
    <name evidence="1" type="ORF">CROST_042580</name>
</gene>
<dbReference type="KEGG" id="crw:CROST_042580"/>